<dbReference type="STRING" id="624147.SAMN04487970_10194"/>
<organism evidence="2 3">
    <name type="scientific">Paenibacillus tianmuensis</name>
    <dbReference type="NCBI Taxonomy" id="624147"/>
    <lineage>
        <taxon>Bacteria</taxon>
        <taxon>Bacillati</taxon>
        <taxon>Bacillota</taxon>
        <taxon>Bacilli</taxon>
        <taxon>Bacillales</taxon>
        <taxon>Paenibacillaceae</taxon>
        <taxon>Paenibacillus</taxon>
    </lineage>
</organism>
<keyword evidence="1" id="KW-0175">Coiled coil</keyword>
<name>A0A1G4RT55_9BACL</name>
<evidence type="ECO:0000313" key="2">
    <source>
        <dbReference type="EMBL" id="SCW59966.1"/>
    </source>
</evidence>
<protein>
    <submittedName>
        <fullName evidence="2">Uncharacterized protein</fullName>
    </submittedName>
</protein>
<keyword evidence="3" id="KW-1185">Reference proteome</keyword>
<gene>
    <name evidence="2" type="ORF">SAMN04487970_10194</name>
</gene>
<evidence type="ECO:0000256" key="1">
    <source>
        <dbReference type="SAM" id="Coils"/>
    </source>
</evidence>
<feature type="coiled-coil region" evidence="1">
    <location>
        <begin position="7"/>
        <end position="34"/>
    </location>
</feature>
<dbReference type="AlphaFoldDB" id="A0A1G4RT55"/>
<dbReference type="RefSeq" id="WP_167670203.1">
    <property type="nucleotide sequence ID" value="NZ_FMTT01000019.1"/>
</dbReference>
<accession>A0A1G4RT55</accession>
<sequence>MRSEDQIKRMMIQLEQMVQRLDKAHNENEINEIKAKIEILEWVLDAPAGKYHA</sequence>
<evidence type="ECO:0000313" key="3">
    <source>
        <dbReference type="Proteomes" id="UP000198601"/>
    </source>
</evidence>
<dbReference type="Proteomes" id="UP000198601">
    <property type="component" value="Unassembled WGS sequence"/>
</dbReference>
<reference evidence="3" key="1">
    <citation type="submission" date="2016-10" db="EMBL/GenBank/DDBJ databases">
        <authorList>
            <person name="Varghese N."/>
            <person name="Submissions S."/>
        </authorList>
    </citation>
    <scope>NUCLEOTIDE SEQUENCE [LARGE SCALE GENOMIC DNA]</scope>
    <source>
        <strain evidence="3">CGMCC 1.8946</strain>
    </source>
</reference>
<dbReference type="EMBL" id="FMTT01000019">
    <property type="protein sequence ID" value="SCW59966.1"/>
    <property type="molecule type" value="Genomic_DNA"/>
</dbReference>
<proteinExistence type="predicted"/>